<evidence type="ECO:0000313" key="3">
    <source>
        <dbReference type="Proteomes" id="UP001595908"/>
    </source>
</evidence>
<feature type="compositionally biased region" description="Polar residues" evidence="1">
    <location>
        <begin position="76"/>
        <end position="85"/>
    </location>
</feature>
<name>A0ABV9V8I0_STRAZ</name>
<dbReference type="GeneID" id="43426547"/>
<organism evidence="2 3">
    <name type="scientific">Streptomyces atroolivaceus</name>
    <dbReference type="NCBI Taxonomy" id="66869"/>
    <lineage>
        <taxon>Bacteria</taxon>
        <taxon>Bacillati</taxon>
        <taxon>Actinomycetota</taxon>
        <taxon>Actinomycetes</taxon>
        <taxon>Kitasatosporales</taxon>
        <taxon>Streptomycetaceae</taxon>
        <taxon>Streptomyces</taxon>
    </lineage>
</organism>
<sequence>MAPARLLRGWRTESVLTGVRLHEQAVRHALEAVLPTGRKPARGRGGGMGLCPLPRTRCSRGSRVSGRASPVGGGATITSVRQLPR</sequence>
<gene>
    <name evidence="2" type="ORF">ACFPL4_14645</name>
</gene>
<keyword evidence="3" id="KW-1185">Reference proteome</keyword>
<comment type="caution">
    <text evidence="2">The sequence shown here is derived from an EMBL/GenBank/DDBJ whole genome shotgun (WGS) entry which is preliminary data.</text>
</comment>
<feature type="region of interest" description="Disordered" evidence="1">
    <location>
        <begin position="37"/>
        <end position="85"/>
    </location>
</feature>
<evidence type="ECO:0000313" key="2">
    <source>
        <dbReference type="EMBL" id="MFC4979588.1"/>
    </source>
</evidence>
<dbReference type="RefSeq" id="WP_157841715.1">
    <property type="nucleotide sequence ID" value="NZ_JBHSJE010000003.1"/>
</dbReference>
<accession>A0ABV9V8I0</accession>
<evidence type="ECO:0000256" key="1">
    <source>
        <dbReference type="SAM" id="MobiDB-lite"/>
    </source>
</evidence>
<proteinExistence type="predicted"/>
<dbReference type="EMBL" id="JBHSJE010000003">
    <property type="protein sequence ID" value="MFC4979588.1"/>
    <property type="molecule type" value="Genomic_DNA"/>
</dbReference>
<reference evidence="3" key="1">
    <citation type="journal article" date="2019" name="Int. J. Syst. Evol. Microbiol.">
        <title>The Global Catalogue of Microorganisms (GCM) 10K type strain sequencing project: providing services to taxonomists for standard genome sequencing and annotation.</title>
        <authorList>
            <consortium name="The Broad Institute Genomics Platform"/>
            <consortium name="The Broad Institute Genome Sequencing Center for Infectious Disease"/>
            <person name="Wu L."/>
            <person name="Ma J."/>
        </authorList>
    </citation>
    <scope>NUCLEOTIDE SEQUENCE [LARGE SCALE GENOMIC DNA]</scope>
    <source>
        <strain evidence="3">ICMP 257</strain>
    </source>
</reference>
<dbReference type="Proteomes" id="UP001595908">
    <property type="component" value="Unassembled WGS sequence"/>
</dbReference>
<protein>
    <submittedName>
        <fullName evidence="2">Uncharacterized protein</fullName>
    </submittedName>
</protein>